<evidence type="ECO:0000259" key="1">
    <source>
        <dbReference type="Pfam" id="PF07238"/>
    </source>
</evidence>
<dbReference type="InterPro" id="IPR009875">
    <property type="entry name" value="PilZ_domain"/>
</dbReference>
<accession>A0ABY5HNR2</accession>
<dbReference type="Gene3D" id="2.40.10.220">
    <property type="entry name" value="predicted glycosyltransferase like domains"/>
    <property type="match status" value="1"/>
</dbReference>
<evidence type="ECO:0000313" key="2">
    <source>
        <dbReference type="EMBL" id="UTW12531.1"/>
    </source>
</evidence>
<dbReference type="Proteomes" id="UP001058461">
    <property type="component" value="Chromosome"/>
</dbReference>
<name>A0ABY5HNR2_9GAMM</name>
<protein>
    <submittedName>
        <fullName evidence="2">PilZ domain-containing protein</fullName>
    </submittedName>
</protein>
<organism evidence="2 3">
    <name type="scientific">Marinobacterium rhizophilum</name>
    <dbReference type="NCBI Taxonomy" id="420402"/>
    <lineage>
        <taxon>Bacteria</taxon>
        <taxon>Pseudomonadati</taxon>
        <taxon>Pseudomonadota</taxon>
        <taxon>Gammaproteobacteria</taxon>
        <taxon>Oceanospirillales</taxon>
        <taxon>Oceanospirillaceae</taxon>
        <taxon>Marinobacterium</taxon>
    </lineage>
</organism>
<evidence type="ECO:0000313" key="3">
    <source>
        <dbReference type="Proteomes" id="UP001058461"/>
    </source>
</evidence>
<gene>
    <name evidence="2" type="ORF">KDW95_02265</name>
</gene>
<feature type="domain" description="PilZ" evidence="1">
    <location>
        <begin position="3"/>
        <end position="83"/>
    </location>
</feature>
<dbReference type="RefSeq" id="WP_255854622.1">
    <property type="nucleotide sequence ID" value="NZ_CP073347.1"/>
</dbReference>
<sequence>MSRHYIRHPSEIPIQILLAGESHTHRMKNVSLGGLCIETVHCLPDRTEVIIRIPLLMPEFSATGQVRWCHYRSLDDALLGICFGDRETAFAVRMVEQVCHIESYRRQASRRSGINYSSEEAAAEWIARYAQHFPDASQ</sequence>
<keyword evidence="3" id="KW-1185">Reference proteome</keyword>
<dbReference type="SUPFAM" id="SSF141371">
    <property type="entry name" value="PilZ domain-like"/>
    <property type="match status" value="1"/>
</dbReference>
<proteinExistence type="predicted"/>
<dbReference type="EMBL" id="CP073347">
    <property type="protein sequence ID" value="UTW12531.1"/>
    <property type="molecule type" value="Genomic_DNA"/>
</dbReference>
<dbReference type="Pfam" id="PF07238">
    <property type="entry name" value="PilZ"/>
    <property type="match status" value="1"/>
</dbReference>
<reference evidence="2" key="1">
    <citation type="submission" date="2021-04" db="EMBL/GenBank/DDBJ databases">
        <title>Oceanospirillales bacteria with DddD are important DMSP degraders in coastal seawater.</title>
        <authorList>
            <person name="Liu J."/>
        </authorList>
    </citation>
    <scope>NUCLEOTIDE SEQUENCE</scope>
    <source>
        <strain evidence="2">D13-1</strain>
    </source>
</reference>